<dbReference type="SUPFAM" id="SSF88946">
    <property type="entry name" value="Sigma2 domain of RNA polymerase sigma factors"/>
    <property type="match status" value="1"/>
</dbReference>
<dbReference type="EMBL" id="BAAACF010000001">
    <property type="protein sequence ID" value="GAA0725697.1"/>
    <property type="molecule type" value="Genomic_DNA"/>
</dbReference>
<keyword evidence="8" id="KW-1185">Reference proteome</keyword>
<dbReference type="Gene3D" id="1.10.10.10">
    <property type="entry name" value="Winged helix-like DNA-binding domain superfamily/Winged helix DNA-binding domain"/>
    <property type="match status" value="1"/>
</dbReference>
<feature type="domain" description="RNA polymerase sigma factor 70 region 4 type 2" evidence="6">
    <location>
        <begin position="130"/>
        <end position="180"/>
    </location>
</feature>
<protein>
    <submittedName>
        <fullName evidence="7">RNA polymerase sigma factor</fullName>
    </submittedName>
</protein>
<dbReference type="CDD" id="cd06171">
    <property type="entry name" value="Sigma70_r4"/>
    <property type="match status" value="1"/>
</dbReference>
<dbReference type="InterPro" id="IPR007627">
    <property type="entry name" value="RNA_pol_sigma70_r2"/>
</dbReference>
<dbReference type="PANTHER" id="PTHR43133">
    <property type="entry name" value="RNA POLYMERASE ECF-TYPE SIGMA FACTO"/>
    <property type="match status" value="1"/>
</dbReference>
<gene>
    <name evidence="7" type="ORF">GCM10008905_21470</name>
</gene>
<comment type="caution">
    <text evidence="7">The sequence shown here is derived from an EMBL/GenBank/DDBJ whole genome shotgun (WGS) entry which is preliminary data.</text>
</comment>
<evidence type="ECO:0000259" key="6">
    <source>
        <dbReference type="Pfam" id="PF08281"/>
    </source>
</evidence>
<dbReference type="NCBIfam" id="TIGR02937">
    <property type="entry name" value="sigma70-ECF"/>
    <property type="match status" value="1"/>
</dbReference>
<accession>A0ABN1J191</accession>
<dbReference type="RefSeq" id="WP_343769479.1">
    <property type="nucleotide sequence ID" value="NZ_BAAACF010000001.1"/>
</dbReference>
<dbReference type="InterPro" id="IPR039425">
    <property type="entry name" value="RNA_pol_sigma-70-like"/>
</dbReference>
<keyword evidence="3" id="KW-0731">Sigma factor</keyword>
<dbReference type="InterPro" id="IPR013249">
    <property type="entry name" value="RNA_pol_sigma70_r4_t2"/>
</dbReference>
<dbReference type="Pfam" id="PF08281">
    <property type="entry name" value="Sigma70_r4_2"/>
    <property type="match status" value="1"/>
</dbReference>
<dbReference type="SUPFAM" id="SSF88659">
    <property type="entry name" value="Sigma3 and sigma4 domains of RNA polymerase sigma factors"/>
    <property type="match status" value="1"/>
</dbReference>
<dbReference type="NCBIfam" id="NF009174">
    <property type="entry name" value="PRK12522.1"/>
    <property type="match status" value="1"/>
</dbReference>
<dbReference type="InterPro" id="IPR013324">
    <property type="entry name" value="RNA_pol_sigma_r3/r4-like"/>
</dbReference>
<proteinExistence type="inferred from homology"/>
<dbReference type="InterPro" id="IPR014284">
    <property type="entry name" value="RNA_pol_sigma-70_dom"/>
</dbReference>
<keyword evidence="2" id="KW-0805">Transcription regulation</keyword>
<dbReference type="InterPro" id="IPR036388">
    <property type="entry name" value="WH-like_DNA-bd_sf"/>
</dbReference>
<organism evidence="7 8">
    <name type="scientific">Clostridium malenominatum</name>
    <dbReference type="NCBI Taxonomy" id="1539"/>
    <lineage>
        <taxon>Bacteria</taxon>
        <taxon>Bacillati</taxon>
        <taxon>Bacillota</taxon>
        <taxon>Clostridia</taxon>
        <taxon>Eubacteriales</taxon>
        <taxon>Clostridiaceae</taxon>
        <taxon>Clostridium</taxon>
    </lineage>
</organism>
<dbReference type="InterPro" id="IPR013325">
    <property type="entry name" value="RNA_pol_sigma_r2"/>
</dbReference>
<dbReference type="Gene3D" id="1.10.1740.10">
    <property type="match status" value="1"/>
</dbReference>
<evidence type="ECO:0000256" key="3">
    <source>
        <dbReference type="ARBA" id="ARBA00023082"/>
    </source>
</evidence>
<dbReference type="PANTHER" id="PTHR43133:SF60">
    <property type="entry name" value="RNA POLYMERASE SIGMA FACTOR SIGV"/>
    <property type="match status" value="1"/>
</dbReference>
<evidence type="ECO:0000259" key="5">
    <source>
        <dbReference type="Pfam" id="PF04542"/>
    </source>
</evidence>
<evidence type="ECO:0000313" key="8">
    <source>
        <dbReference type="Proteomes" id="UP001500339"/>
    </source>
</evidence>
<reference evidence="7 8" key="1">
    <citation type="journal article" date="2019" name="Int. J. Syst. Evol. Microbiol.">
        <title>The Global Catalogue of Microorganisms (GCM) 10K type strain sequencing project: providing services to taxonomists for standard genome sequencing and annotation.</title>
        <authorList>
            <consortium name="The Broad Institute Genomics Platform"/>
            <consortium name="The Broad Institute Genome Sequencing Center for Infectious Disease"/>
            <person name="Wu L."/>
            <person name="Ma J."/>
        </authorList>
    </citation>
    <scope>NUCLEOTIDE SEQUENCE [LARGE SCALE GENOMIC DNA]</scope>
    <source>
        <strain evidence="7 8">JCM 1405</strain>
    </source>
</reference>
<evidence type="ECO:0000256" key="1">
    <source>
        <dbReference type="ARBA" id="ARBA00010641"/>
    </source>
</evidence>
<keyword evidence="4" id="KW-0804">Transcription</keyword>
<dbReference type="Proteomes" id="UP001500339">
    <property type="component" value="Unassembled WGS sequence"/>
</dbReference>
<dbReference type="Pfam" id="PF04542">
    <property type="entry name" value="Sigma70_r2"/>
    <property type="match status" value="1"/>
</dbReference>
<comment type="similarity">
    <text evidence="1">Belongs to the sigma-70 factor family. ECF subfamily.</text>
</comment>
<feature type="domain" description="RNA polymerase sigma-70 region 2" evidence="5">
    <location>
        <begin position="24"/>
        <end position="90"/>
    </location>
</feature>
<evidence type="ECO:0000256" key="4">
    <source>
        <dbReference type="ARBA" id="ARBA00023163"/>
    </source>
</evidence>
<sequence length="191" mass="23085">MHLEDKDILSIYKINKKEGLDVIVHKYKDPLYKFSLHLCKSRQEAEDLFQDTWIKVFRNLEKYDENKNLKTWIFTICINSYKDKYRKNKRWLNIIKDYFNNDEKEKEVINIGSEENLPEEEMVKNFEKAMLKEAVESLKEEYKLPVILYYFQELSYKDISEVLSIPEGTIKSRLNKARKLIKEYMEGKVYG</sequence>
<evidence type="ECO:0000256" key="2">
    <source>
        <dbReference type="ARBA" id="ARBA00023015"/>
    </source>
</evidence>
<evidence type="ECO:0000313" key="7">
    <source>
        <dbReference type="EMBL" id="GAA0725697.1"/>
    </source>
</evidence>
<name>A0ABN1J191_9CLOT</name>